<dbReference type="Proteomes" id="UP001549076">
    <property type="component" value="Unassembled WGS sequence"/>
</dbReference>
<dbReference type="NCBIfam" id="TIGR02937">
    <property type="entry name" value="sigma70-ECF"/>
    <property type="match status" value="1"/>
</dbReference>
<evidence type="ECO:0000259" key="6">
    <source>
        <dbReference type="Pfam" id="PF08281"/>
    </source>
</evidence>
<evidence type="ECO:0000313" key="7">
    <source>
        <dbReference type="EMBL" id="MET3794293.1"/>
    </source>
</evidence>
<proteinExistence type="inferred from homology"/>
<dbReference type="Gene3D" id="1.10.10.10">
    <property type="entry name" value="Winged helix-like DNA-binding domain superfamily/Winged helix DNA-binding domain"/>
    <property type="match status" value="1"/>
</dbReference>
<dbReference type="InterPro" id="IPR013324">
    <property type="entry name" value="RNA_pol_sigma_r3/r4-like"/>
</dbReference>
<comment type="similarity">
    <text evidence="1">Belongs to the sigma-70 factor family. ECF subfamily.</text>
</comment>
<gene>
    <name evidence="7" type="ORF">ABID37_004533</name>
</gene>
<dbReference type="InterPro" id="IPR013325">
    <property type="entry name" value="RNA_pol_sigma_r2"/>
</dbReference>
<dbReference type="SUPFAM" id="SSF88659">
    <property type="entry name" value="Sigma3 and sigma4 domains of RNA polymerase sigma factors"/>
    <property type="match status" value="1"/>
</dbReference>
<dbReference type="PANTHER" id="PTHR43133">
    <property type="entry name" value="RNA POLYMERASE ECF-TYPE SIGMA FACTO"/>
    <property type="match status" value="1"/>
</dbReference>
<evidence type="ECO:0000259" key="5">
    <source>
        <dbReference type="Pfam" id="PF04542"/>
    </source>
</evidence>
<dbReference type="InterPro" id="IPR039425">
    <property type="entry name" value="RNA_pol_sigma-70-like"/>
</dbReference>
<feature type="domain" description="RNA polymerase sigma-70 region 2" evidence="5">
    <location>
        <begin position="11"/>
        <end position="77"/>
    </location>
</feature>
<name>A0ABV2N646_9HYPH</name>
<dbReference type="PANTHER" id="PTHR43133:SF25">
    <property type="entry name" value="RNA POLYMERASE SIGMA FACTOR RFAY-RELATED"/>
    <property type="match status" value="1"/>
</dbReference>
<evidence type="ECO:0000256" key="2">
    <source>
        <dbReference type="ARBA" id="ARBA00023015"/>
    </source>
</evidence>
<feature type="domain" description="RNA polymerase sigma factor 70 region 4 type 2" evidence="6">
    <location>
        <begin position="102"/>
        <end position="153"/>
    </location>
</feature>
<sequence>MLTRTRFETRFARYQQRLYGFAVAMTGDRDRARDLLHDCVLRAASARERPVNEPAFRAWLFTIMRNLWIDQHRAAERQSRMLETLSDAVPVSLDSMAVESFAVRQAFELLSHDHREVLALVDISGFSYQETADLLGVPRGTVMSRISRARQALAGLLADDSPKVVPLSRKTGQV</sequence>
<dbReference type="CDD" id="cd06171">
    <property type="entry name" value="Sigma70_r4"/>
    <property type="match status" value="1"/>
</dbReference>
<dbReference type="InterPro" id="IPR007627">
    <property type="entry name" value="RNA_pol_sigma70_r2"/>
</dbReference>
<evidence type="ECO:0000313" key="8">
    <source>
        <dbReference type="Proteomes" id="UP001549076"/>
    </source>
</evidence>
<dbReference type="Pfam" id="PF08281">
    <property type="entry name" value="Sigma70_r4_2"/>
    <property type="match status" value="1"/>
</dbReference>
<reference evidence="7 8" key="1">
    <citation type="submission" date="2024-06" db="EMBL/GenBank/DDBJ databases">
        <title>Genomic Encyclopedia of Type Strains, Phase IV (KMG-IV): sequencing the most valuable type-strain genomes for metagenomic binning, comparative biology and taxonomic classification.</title>
        <authorList>
            <person name="Goeker M."/>
        </authorList>
    </citation>
    <scope>NUCLEOTIDE SEQUENCE [LARGE SCALE GENOMIC DNA]</scope>
    <source>
        <strain evidence="7 8">DSM 27865</strain>
    </source>
</reference>
<protein>
    <submittedName>
        <fullName evidence="7">RNA polymerase sigma-70 factor (ECF subfamily)</fullName>
    </submittedName>
</protein>
<dbReference type="SUPFAM" id="SSF88946">
    <property type="entry name" value="Sigma2 domain of RNA polymerase sigma factors"/>
    <property type="match status" value="1"/>
</dbReference>
<keyword evidence="4" id="KW-0804">Transcription</keyword>
<accession>A0ABV2N646</accession>
<keyword evidence="3" id="KW-0731">Sigma factor</keyword>
<dbReference type="Pfam" id="PF04542">
    <property type="entry name" value="Sigma70_r2"/>
    <property type="match status" value="1"/>
</dbReference>
<comment type="caution">
    <text evidence="7">The sequence shown here is derived from an EMBL/GenBank/DDBJ whole genome shotgun (WGS) entry which is preliminary data.</text>
</comment>
<keyword evidence="2" id="KW-0805">Transcription regulation</keyword>
<organism evidence="7 8">
    <name type="scientific">Aquamicrobium terrae</name>
    <dbReference type="NCBI Taxonomy" id="1324945"/>
    <lineage>
        <taxon>Bacteria</taxon>
        <taxon>Pseudomonadati</taxon>
        <taxon>Pseudomonadota</taxon>
        <taxon>Alphaproteobacteria</taxon>
        <taxon>Hyphomicrobiales</taxon>
        <taxon>Phyllobacteriaceae</taxon>
        <taxon>Aquamicrobium</taxon>
    </lineage>
</organism>
<dbReference type="InterPro" id="IPR013249">
    <property type="entry name" value="RNA_pol_sigma70_r4_t2"/>
</dbReference>
<dbReference type="InterPro" id="IPR036388">
    <property type="entry name" value="WH-like_DNA-bd_sf"/>
</dbReference>
<dbReference type="Gene3D" id="1.10.1740.10">
    <property type="match status" value="1"/>
</dbReference>
<dbReference type="RefSeq" id="WP_354198918.1">
    <property type="nucleotide sequence ID" value="NZ_JBEPML010000022.1"/>
</dbReference>
<evidence type="ECO:0000256" key="3">
    <source>
        <dbReference type="ARBA" id="ARBA00023082"/>
    </source>
</evidence>
<evidence type="ECO:0000256" key="1">
    <source>
        <dbReference type="ARBA" id="ARBA00010641"/>
    </source>
</evidence>
<dbReference type="EMBL" id="JBEPML010000022">
    <property type="protein sequence ID" value="MET3794293.1"/>
    <property type="molecule type" value="Genomic_DNA"/>
</dbReference>
<evidence type="ECO:0000256" key="4">
    <source>
        <dbReference type="ARBA" id="ARBA00023163"/>
    </source>
</evidence>
<dbReference type="InterPro" id="IPR014284">
    <property type="entry name" value="RNA_pol_sigma-70_dom"/>
</dbReference>
<keyword evidence="8" id="KW-1185">Reference proteome</keyword>